<evidence type="ECO:0000313" key="2">
    <source>
        <dbReference type="Proteomes" id="UP001172457"/>
    </source>
</evidence>
<organism evidence="1 2">
    <name type="scientific">Centaurea solstitialis</name>
    <name type="common">yellow star-thistle</name>
    <dbReference type="NCBI Taxonomy" id="347529"/>
    <lineage>
        <taxon>Eukaryota</taxon>
        <taxon>Viridiplantae</taxon>
        <taxon>Streptophyta</taxon>
        <taxon>Embryophyta</taxon>
        <taxon>Tracheophyta</taxon>
        <taxon>Spermatophyta</taxon>
        <taxon>Magnoliopsida</taxon>
        <taxon>eudicotyledons</taxon>
        <taxon>Gunneridae</taxon>
        <taxon>Pentapetalae</taxon>
        <taxon>asterids</taxon>
        <taxon>campanulids</taxon>
        <taxon>Asterales</taxon>
        <taxon>Asteraceae</taxon>
        <taxon>Carduoideae</taxon>
        <taxon>Cardueae</taxon>
        <taxon>Centaureinae</taxon>
        <taxon>Centaurea</taxon>
    </lineage>
</organism>
<proteinExistence type="predicted"/>
<name>A0AA38SVI5_9ASTR</name>
<dbReference type="EMBL" id="JARYMX010000006">
    <property type="protein sequence ID" value="KAJ9543175.1"/>
    <property type="molecule type" value="Genomic_DNA"/>
</dbReference>
<evidence type="ECO:0000313" key="1">
    <source>
        <dbReference type="EMBL" id="KAJ9543175.1"/>
    </source>
</evidence>
<sequence length="153" mass="18038">MLPSTWRFPLCGGWCLIECVKVHELNYEVVKGLQNNLPTCLRGFVHIWMKPANKWTLSLIAICYQMDSNSNRWDIPQHPMPFVRWNVNEGRQKTRGQKLEEFREKKKATLHCHYVIMVMETCTRSDYYVSIYAMLIEVDLQRLHKGLVAPRGL</sequence>
<keyword evidence="2" id="KW-1185">Reference proteome</keyword>
<dbReference type="AlphaFoldDB" id="A0AA38SVI5"/>
<accession>A0AA38SVI5</accession>
<comment type="caution">
    <text evidence="1">The sequence shown here is derived from an EMBL/GenBank/DDBJ whole genome shotgun (WGS) entry which is preliminary data.</text>
</comment>
<reference evidence="1" key="1">
    <citation type="submission" date="2023-03" db="EMBL/GenBank/DDBJ databases">
        <title>Chromosome-scale reference genome and RAD-based genetic map of yellow starthistle (Centaurea solstitialis) reveal putative structural variation and QTLs associated with invader traits.</title>
        <authorList>
            <person name="Reatini B."/>
            <person name="Cang F.A."/>
            <person name="Jiang Q."/>
            <person name="Mckibben M.T.W."/>
            <person name="Barker M.S."/>
            <person name="Rieseberg L.H."/>
            <person name="Dlugosch K.M."/>
        </authorList>
    </citation>
    <scope>NUCLEOTIDE SEQUENCE</scope>
    <source>
        <strain evidence="1">CAN-66</strain>
        <tissue evidence="1">Leaf</tissue>
    </source>
</reference>
<dbReference type="Proteomes" id="UP001172457">
    <property type="component" value="Chromosome 6"/>
</dbReference>
<protein>
    <submittedName>
        <fullName evidence="1">Uncharacterized protein</fullName>
    </submittedName>
</protein>
<gene>
    <name evidence="1" type="ORF">OSB04_022882</name>
</gene>